<organism evidence="3 4">
    <name type="scientific">Crepidotus variabilis</name>
    <dbReference type="NCBI Taxonomy" id="179855"/>
    <lineage>
        <taxon>Eukaryota</taxon>
        <taxon>Fungi</taxon>
        <taxon>Dikarya</taxon>
        <taxon>Basidiomycota</taxon>
        <taxon>Agaricomycotina</taxon>
        <taxon>Agaricomycetes</taxon>
        <taxon>Agaricomycetidae</taxon>
        <taxon>Agaricales</taxon>
        <taxon>Agaricineae</taxon>
        <taxon>Crepidotaceae</taxon>
        <taxon>Crepidotus</taxon>
    </lineage>
</organism>
<dbReference type="InterPro" id="IPR051801">
    <property type="entry name" value="GH28_Enzymes"/>
</dbReference>
<dbReference type="CDD" id="cd23668">
    <property type="entry name" value="GH55_beta13glucanase-like"/>
    <property type="match status" value="1"/>
</dbReference>
<protein>
    <submittedName>
        <fullName evidence="3">Exo-beta-1,3-glucanase</fullName>
    </submittedName>
</protein>
<keyword evidence="4" id="KW-1185">Reference proteome</keyword>
<dbReference type="SUPFAM" id="SSF51126">
    <property type="entry name" value="Pectin lyase-like"/>
    <property type="match status" value="2"/>
</dbReference>
<sequence>MKIWVFASFIFSAVVSVAGLGTSCSAPLGAGTAAANDPFWLENIKHQGTAAFNANPSGYQVFRNVKNFGAKGDGVTDDTAAINDAISSGARCGTNCQSSTVTPAIIYFPKGYLTPMYSTYVISSPIIALYYTQLIGDARHPPTLLATASFNGIAVIDADPYIPGGNGAQYYVNQNNFFRSVRNFIIDLRQMPATSSATGLHWQVSQSTSLMNLVVQMSTASNTAHQGIFMENGSGGFMGDLIFNGGKYGMWVGNQQFTVRNVTVNSANTGIYSNWNWGWTFQGITINNCQAAFDVHTGGLTIDTQSSGAMAIIDAVINNTPIFVRTSNPSNGKLAGSIAINNAKLTNVPIAVGVNGGATVLNGGTTTIASWGQGNIYKGTGAGGTFTQGNIAAANKPSVLLDSAGRIAGRSHPQYEGYTTSQFISVKDNGAKGDGKTDDTAALQAIFTKFSGCKIIFFDAGTYIVSSTLTIPAGTQMVGEAWSVIAGKGSNFQNQNSPQVVVRVGDTNSQGILEITDIIFTTIGPAAGAIVVEWNVKQPSGQIAGAGMWDSHIRLGGAAGTNLQAAQCPTSIAVGNSNCFSAFLGLHLTSSSTAYLEGTWVWQADHDLDGDGSTRVTVYSGRGILSESQGPVWLIGTASEHHVIYQYNLVNAKSHYLGLIQTESPYYQPNPAPPAPFSINSAFNDPAIPSNLKSSWAVSISKSTDIIVFGAGLYSFFSNYNQDCITGSTCQSQIFNVDTTSSVTVYSLSTLGVTYQFSVGGAGVVNQSNNVDGYASTLTAWSRS</sequence>
<keyword evidence="1" id="KW-0732">Signal</keyword>
<comment type="caution">
    <text evidence="3">The sequence shown here is derived from an EMBL/GenBank/DDBJ whole genome shotgun (WGS) entry which is preliminary data.</text>
</comment>
<evidence type="ECO:0000313" key="4">
    <source>
        <dbReference type="Proteomes" id="UP000807306"/>
    </source>
</evidence>
<dbReference type="InterPro" id="IPR012334">
    <property type="entry name" value="Pectin_lyas_fold"/>
</dbReference>
<dbReference type="InterPro" id="IPR024535">
    <property type="entry name" value="RHGA/B-epi-like_pectate_lyase"/>
</dbReference>
<evidence type="ECO:0000259" key="2">
    <source>
        <dbReference type="Pfam" id="PF12708"/>
    </source>
</evidence>
<feature type="signal peptide" evidence="1">
    <location>
        <begin position="1"/>
        <end position="19"/>
    </location>
</feature>
<dbReference type="AlphaFoldDB" id="A0A9P6JST1"/>
<gene>
    <name evidence="3" type="ORF">CPB83DRAFT_759511</name>
</gene>
<proteinExistence type="predicted"/>
<dbReference type="PROSITE" id="PS51257">
    <property type="entry name" value="PROKAR_LIPOPROTEIN"/>
    <property type="match status" value="1"/>
</dbReference>
<feature type="domain" description="Rhamnogalacturonase A/B/Epimerase-like pectate lyase" evidence="2">
    <location>
        <begin position="62"/>
        <end position="293"/>
    </location>
</feature>
<feature type="domain" description="Rhamnogalacturonase A/B/Epimerase-like pectate lyase" evidence="2">
    <location>
        <begin position="423"/>
        <end position="495"/>
    </location>
</feature>
<dbReference type="PANTHER" id="PTHR31339:SF9">
    <property type="entry name" value="PLASMIN AND FIBRONECTIN-BINDING PROTEIN A"/>
    <property type="match status" value="1"/>
</dbReference>
<dbReference type="Proteomes" id="UP000807306">
    <property type="component" value="Unassembled WGS sequence"/>
</dbReference>
<evidence type="ECO:0000313" key="3">
    <source>
        <dbReference type="EMBL" id="KAF9532307.1"/>
    </source>
</evidence>
<reference evidence="3" key="1">
    <citation type="submission" date="2020-11" db="EMBL/GenBank/DDBJ databases">
        <authorList>
            <consortium name="DOE Joint Genome Institute"/>
            <person name="Ahrendt S."/>
            <person name="Riley R."/>
            <person name="Andreopoulos W."/>
            <person name="Labutti K."/>
            <person name="Pangilinan J."/>
            <person name="Ruiz-Duenas F.J."/>
            <person name="Barrasa J.M."/>
            <person name="Sanchez-Garcia M."/>
            <person name="Camarero S."/>
            <person name="Miyauchi S."/>
            <person name="Serrano A."/>
            <person name="Linde D."/>
            <person name="Babiker R."/>
            <person name="Drula E."/>
            <person name="Ayuso-Fernandez I."/>
            <person name="Pacheco R."/>
            <person name="Padilla G."/>
            <person name="Ferreira P."/>
            <person name="Barriuso J."/>
            <person name="Kellner H."/>
            <person name="Castanera R."/>
            <person name="Alfaro M."/>
            <person name="Ramirez L."/>
            <person name="Pisabarro A.G."/>
            <person name="Kuo A."/>
            <person name="Tritt A."/>
            <person name="Lipzen A."/>
            <person name="He G."/>
            <person name="Yan M."/>
            <person name="Ng V."/>
            <person name="Cullen D."/>
            <person name="Martin F."/>
            <person name="Rosso M.-N."/>
            <person name="Henrissat B."/>
            <person name="Hibbett D."/>
            <person name="Martinez A.T."/>
            <person name="Grigoriev I.V."/>
        </authorList>
    </citation>
    <scope>NUCLEOTIDE SEQUENCE</scope>
    <source>
        <strain evidence="3">CBS 506.95</strain>
    </source>
</reference>
<dbReference type="OrthoDB" id="1046782at2759"/>
<dbReference type="Pfam" id="PF12708">
    <property type="entry name" value="Pect-lyase_RHGA_epim"/>
    <property type="match status" value="2"/>
</dbReference>
<feature type="chain" id="PRO_5040145415" evidence="1">
    <location>
        <begin position="20"/>
        <end position="784"/>
    </location>
</feature>
<dbReference type="EMBL" id="MU157832">
    <property type="protein sequence ID" value="KAF9532307.1"/>
    <property type="molecule type" value="Genomic_DNA"/>
</dbReference>
<name>A0A9P6JST1_9AGAR</name>
<dbReference type="Gene3D" id="2.160.20.10">
    <property type="entry name" value="Single-stranded right-handed beta-helix, Pectin lyase-like"/>
    <property type="match status" value="2"/>
</dbReference>
<accession>A0A9P6JST1</accession>
<dbReference type="InterPro" id="IPR011050">
    <property type="entry name" value="Pectin_lyase_fold/virulence"/>
</dbReference>
<dbReference type="PANTHER" id="PTHR31339">
    <property type="entry name" value="PECTIN LYASE-RELATED"/>
    <property type="match status" value="1"/>
</dbReference>
<evidence type="ECO:0000256" key="1">
    <source>
        <dbReference type="SAM" id="SignalP"/>
    </source>
</evidence>